<evidence type="ECO:0000256" key="1">
    <source>
        <dbReference type="SAM" id="MobiDB-lite"/>
    </source>
</evidence>
<gene>
    <name evidence="2" type="ORF">NP493_162g05059</name>
</gene>
<keyword evidence="3" id="KW-1185">Reference proteome</keyword>
<feature type="region of interest" description="Disordered" evidence="1">
    <location>
        <begin position="77"/>
        <end position="104"/>
    </location>
</feature>
<dbReference type="Proteomes" id="UP001209878">
    <property type="component" value="Unassembled WGS sequence"/>
</dbReference>
<comment type="caution">
    <text evidence="2">The sequence shown here is derived from an EMBL/GenBank/DDBJ whole genome shotgun (WGS) entry which is preliminary data.</text>
</comment>
<feature type="compositionally biased region" description="Basic residues" evidence="1">
    <location>
        <begin position="77"/>
        <end position="95"/>
    </location>
</feature>
<dbReference type="AlphaFoldDB" id="A0AAD9P3N8"/>
<evidence type="ECO:0000313" key="2">
    <source>
        <dbReference type="EMBL" id="KAK2187553.1"/>
    </source>
</evidence>
<protein>
    <submittedName>
        <fullName evidence="2">Uncharacterized protein</fullName>
    </submittedName>
</protein>
<sequence length="104" mass="11501">MYNTGVVGVTVDVTTDHTGNVAAPRHVQVELPEGRRGRINSYICLRCPGCGRHCRTVGPTASLIRTHNVCLRRACRARRGTASSRRRPLRRRRRPHDGDGATSS</sequence>
<dbReference type="EMBL" id="JAODUO010000162">
    <property type="protein sequence ID" value="KAK2187553.1"/>
    <property type="molecule type" value="Genomic_DNA"/>
</dbReference>
<reference evidence="2" key="1">
    <citation type="journal article" date="2023" name="Mol. Biol. Evol.">
        <title>Third-Generation Sequencing Reveals the Adaptive Role of the Epigenome in Three Deep-Sea Polychaetes.</title>
        <authorList>
            <person name="Perez M."/>
            <person name="Aroh O."/>
            <person name="Sun Y."/>
            <person name="Lan Y."/>
            <person name="Juniper S.K."/>
            <person name="Young C.R."/>
            <person name="Angers B."/>
            <person name="Qian P.Y."/>
        </authorList>
    </citation>
    <scope>NUCLEOTIDE SEQUENCE</scope>
    <source>
        <strain evidence="2">R07B-5</strain>
    </source>
</reference>
<accession>A0AAD9P3N8</accession>
<organism evidence="2 3">
    <name type="scientific">Ridgeia piscesae</name>
    <name type="common">Tubeworm</name>
    <dbReference type="NCBI Taxonomy" id="27915"/>
    <lineage>
        <taxon>Eukaryota</taxon>
        <taxon>Metazoa</taxon>
        <taxon>Spiralia</taxon>
        <taxon>Lophotrochozoa</taxon>
        <taxon>Annelida</taxon>
        <taxon>Polychaeta</taxon>
        <taxon>Sedentaria</taxon>
        <taxon>Canalipalpata</taxon>
        <taxon>Sabellida</taxon>
        <taxon>Siboglinidae</taxon>
        <taxon>Ridgeia</taxon>
    </lineage>
</organism>
<name>A0AAD9P3N8_RIDPI</name>
<evidence type="ECO:0000313" key="3">
    <source>
        <dbReference type="Proteomes" id="UP001209878"/>
    </source>
</evidence>
<proteinExistence type="predicted"/>